<dbReference type="Proteomes" id="UP001178507">
    <property type="component" value="Unassembled WGS sequence"/>
</dbReference>
<keyword evidence="9" id="KW-1185">Reference proteome</keyword>
<name>A0AA36IPF2_9DINO</name>
<dbReference type="PIRSF" id="PIRSF001491">
    <property type="entry name" value="Ppentomutase"/>
    <property type="match status" value="1"/>
</dbReference>
<dbReference type="NCBIfam" id="TIGR01696">
    <property type="entry name" value="deoB"/>
    <property type="match status" value="1"/>
</dbReference>
<dbReference type="PANTHER" id="PTHR21110">
    <property type="entry name" value="PHOSPHOPENTOMUTASE"/>
    <property type="match status" value="1"/>
</dbReference>
<dbReference type="FunFam" id="3.30.70.1250:FF:000001">
    <property type="entry name" value="Phosphopentomutase"/>
    <property type="match status" value="1"/>
</dbReference>
<comment type="cofactor">
    <cofactor evidence="1">
        <name>Mn(2+)</name>
        <dbReference type="ChEBI" id="CHEBI:29035"/>
    </cofactor>
</comment>
<comment type="similarity">
    <text evidence="2">Belongs to the phosphopentomutase family.</text>
</comment>
<evidence type="ECO:0000256" key="1">
    <source>
        <dbReference type="ARBA" id="ARBA00001936"/>
    </source>
</evidence>
<evidence type="ECO:0000256" key="6">
    <source>
        <dbReference type="ARBA" id="ARBA00023235"/>
    </source>
</evidence>
<reference evidence="8" key="1">
    <citation type="submission" date="2023-08" db="EMBL/GenBank/DDBJ databases">
        <authorList>
            <person name="Chen Y."/>
            <person name="Shah S."/>
            <person name="Dougan E. K."/>
            <person name="Thang M."/>
            <person name="Chan C."/>
        </authorList>
    </citation>
    <scope>NUCLEOTIDE SEQUENCE</scope>
</reference>
<keyword evidence="4" id="KW-0479">Metal-binding</keyword>
<dbReference type="HAMAP" id="MF_00740">
    <property type="entry name" value="Phosphopentomut"/>
    <property type="match status" value="1"/>
</dbReference>
<dbReference type="InterPro" id="IPR024052">
    <property type="entry name" value="Phosphopentomutase_DeoB_cap_sf"/>
</dbReference>
<dbReference type="EMBL" id="CAUJNA010002223">
    <property type="protein sequence ID" value="CAJ1391551.1"/>
    <property type="molecule type" value="Genomic_DNA"/>
</dbReference>
<dbReference type="Gene3D" id="3.40.720.10">
    <property type="entry name" value="Alkaline Phosphatase, subunit A"/>
    <property type="match status" value="1"/>
</dbReference>
<dbReference type="Gene3D" id="3.30.70.1250">
    <property type="entry name" value="Phosphopentomutase"/>
    <property type="match status" value="1"/>
</dbReference>
<dbReference type="SUPFAM" id="SSF143856">
    <property type="entry name" value="DeoB insert domain-like"/>
    <property type="match status" value="1"/>
</dbReference>
<dbReference type="GO" id="GO:0000287">
    <property type="term" value="F:magnesium ion binding"/>
    <property type="evidence" value="ECO:0007669"/>
    <property type="project" value="InterPro"/>
</dbReference>
<dbReference type="InterPro" id="IPR006124">
    <property type="entry name" value="Metalloenzyme"/>
</dbReference>
<protein>
    <recommendedName>
        <fullName evidence="7">Metalloenzyme domain-containing protein</fullName>
    </recommendedName>
</protein>
<proteinExistence type="inferred from homology"/>
<dbReference type="CDD" id="cd16009">
    <property type="entry name" value="PPM"/>
    <property type="match status" value="1"/>
</dbReference>
<dbReference type="PANTHER" id="PTHR21110:SF0">
    <property type="entry name" value="PHOSPHOPENTOMUTASE"/>
    <property type="match status" value="1"/>
</dbReference>
<sequence length="431" mass="45297">MPDHGRAEAAATCGKRGRHMARAILVVLDSVGIGGAADAASFGDEGANTVGHIIDRAAAGEAENDDRSGPLDCPNLARLGLFHAAELASGHAGAAALKPARVDGFWGAAQEVSHGKDTPSGHWEIAGVPVLFDWGYFPHEVPAFPQSLLEAIYAEAGIEGSLGNRHASGTEIIADLGEEHLRTGLPIFYTSADSVFQIAAHETRFGLDRLYALCETVRTLVDDMNIGRVIARPFVGENAASFERTGNRRDYSVLPPAPTLLDRTVAAGGRVIAVGKIGDIFAHQGVSEVRKASGNAAIGETTLKAIDDAGDGDLVFANFVDFDMLYGHRRNVAGYAAALEAFDRYLPELTGKLRDGDLLLITADHGCDPTWSGTDHTRERVPIVGFGPGLAATGVGIRPTFADIGETLADHLGIGADDDGTSFLGELTDRA</sequence>
<evidence type="ECO:0000256" key="4">
    <source>
        <dbReference type="ARBA" id="ARBA00022723"/>
    </source>
</evidence>
<dbReference type="InterPro" id="IPR017850">
    <property type="entry name" value="Alkaline_phosphatase_core_sf"/>
</dbReference>
<dbReference type="Pfam" id="PF01676">
    <property type="entry name" value="Metalloenzyme"/>
    <property type="match status" value="1"/>
</dbReference>
<evidence type="ECO:0000259" key="7">
    <source>
        <dbReference type="Pfam" id="PF01676"/>
    </source>
</evidence>
<dbReference type="GO" id="GO:0005829">
    <property type="term" value="C:cytosol"/>
    <property type="evidence" value="ECO:0007669"/>
    <property type="project" value="TreeGrafter"/>
</dbReference>
<evidence type="ECO:0000313" key="9">
    <source>
        <dbReference type="Proteomes" id="UP001178507"/>
    </source>
</evidence>
<keyword evidence="6" id="KW-0413">Isomerase</keyword>
<dbReference type="AlphaFoldDB" id="A0AA36IPF2"/>
<feature type="domain" description="Metalloenzyme" evidence="7">
    <location>
        <begin position="22"/>
        <end position="414"/>
    </location>
</feature>
<comment type="caution">
    <text evidence="8">The sequence shown here is derived from an EMBL/GenBank/DDBJ whole genome shotgun (WGS) entry which is preliminary data.</text>
</comment>
<dbReference type="InterPro" id="IPR010045">
    <property type="entry name" value="DeoB"/>
</dbReference>
<evidence type="ECO:0000256" key="5">
    <source>
        <dbReference type="ARBA" id="ARBA00023211"/>
    </source>
</evidence>
<dbReference type="GO" id="GO:0008973">
    <property type="term" value="F:phosphopentomutase activity"/>
    <property type="evidence" value="ECO:0007669"/>
    <property type="project" value="InterPro"/>
</dbReference>
<dbReference type="SUPFAM" id="SSF53649">
    <property type="entry name" value="Alkaline phosphatase-like"/>
    <property type="match status" value="1"/>
</dbReference>
<evidence type="ECO:0000256" key="3">
    <source>
        <dbReference type="ARBA" id="ARBA00022490"/>
    </source>
</evidence>
<dbReference type="GO" id="GO:0009117">
    <property type="term" value="P:nucleotide metabolic process"/>
    <property type="evidence" value="ECO:0007669"/>
    <property type="project" value="InterPro"/>
</dbReference>
<keyword evidence="5" id="KW-0464">Manganese</keyword>
<dbReference type="NCBIfam" id="NF003766">
    <property type="entry name" value="PRK05362.1"/>
    <property type="match status" value="1"/>
</dbReference>
<evidence type="ECO:0000256" key="2">
    <source>
        <dbReference type="ARBA" id="ARBA00010373"/>
    </source>
</evidence>
<gene>
    <name evidence="8" type="ORF">EVOR1521_LOCUS16815</name>
</gene>
<dbReference type="GO" id="GO:0043094">
    <property type="term" value="P:metabolic compound salvage"/>
    <property type="evidence" value="ECO:0007669"/>
    <property type="project" value="InterPro"/>
</dbReference>
<evidence type="ECO:0000313" key="8">
    <source>
        <dbReference type="EMBL" id="CAJ1391551.1"/>
    </source>
</evidence>
<organism evidence="8 9">
    <name type="scientific">Effrenium voratum</name>
    <dbReference type="NCBI Taxonomy" id="2562239"/>
    <lineage>
        <taxon>Eukaryota</taxon>
        <taxon>Sar</taxon>
        <taxon>Alveolata</taxon>
        <taxon>Dinophyceae</taxon>
        <taxon>Suessiales</taxon>
        <taxon>Symbiodiniaceae</taxon>
        <taxon>Effrenium</taxon>
    </lineage>
</organism>
<accession>A0AA36IPF2</accession>
<keyword evidence="3" id="KW-0963">Cytoplasm</keyword>